<dbReference type="Proteomes" id="UP001054837">
    <property type="component" value="Unassembled WGS sequence"/>
</dbReference>
<dbReference type="EMBL" id="BPLQ01011962">
    <property type="protein sequence ID" value="GIY61634.1"/>
    <property type="molecule type" value="Genomic_DNA"/>
</dbReference>
<dbReference type="Gene3D" id="3.40.50.300">
    <property type="entry name" value="P-loop containing nucleotide triphosphate hydrolases"/>
    <property type="match status" value="1"/>
</dbReference>
<proteinExistence type="predicted"/>
<keyword evidence="2" id="KW-1185">Reference proteome</keyword>
<dbReference type="InterPro" id="IPR001806">
    <property type="entry name" value="Small_GTPase"/>
</dbReference>
<accession>A0AAV4UVA7</accession>
<gene>
    <name evidence="1" type="ORF">CDAR_588781</name>
</gene>
<comment type="caution">
    <text evidence="1">The sequence shown here is derived from an EMBL/GenBank/DDBJ whole genome shotgun (WGS) entry which is preliminary data.</text>
</comment>
<dbReference type="AlphaFoldDB" id="A0AAV4UVA7"/>
<reference evidence="1 2" key="1">
    <citation type="submission" date="2021-06" db="EMBL/GenBank/DDBJ databases">
        <title>Caerostris darwini draft genome.</title>
        <authorList>
            <person name="Kono N."/>
            <person name="Arakawa K."/>
        </authorList>
    </citation>
    <scope>NUCLEOTIDE SEQUENCE [LARGE SCALE GENOMIC DNA]</scope>
</reference>
<evidence type="ECO:0000313" key="1">
    <source>
        <dbReference type="EMBL" id="GIY61634.1"/>
    </source>
</evidence>
<sequence length="233" mass="26329">MSITVAAISSAAPSLTLVLKYVSGHTMKYQEPREVILVCRKVQQIFDAVVDLTIIEIPSGNDNMQFLETADFQRYISGYVVVYSMQNISTFNTVQTLISEIRRRSTVDILLLANKKDEAIIDNSGQVSVVIPLSTSTYMDSIAANLLLNLFLIPLICGGSMHADMMNDGKSSLAQLESLVNEIEMPTTYIQILELFQTWKDLEVNQYKEKVHSRRNKKQTRSFRHFACSHIRS</sequence>
<dbReference type="SUPFAM" id="SSF52540">
    <property type="entry name" value="P-loop containing nucleoside triphosphate hydrolases"/>
    <property type="match status" value="1"/>
</dbReference>
<evidence type="ECO:0000313" key="2">
    <source>
        <dbReference type="Proteomes" id="UP001054837"/>
    </source>
</evidence>
<dbReference type="Pfam" id="PF00071">
    <property type="entry name" value="Ras"/>
    <property type="match status" value="1"/>
</dbReference>
<dbReference type="GO" id="GO:0003924">
    <property type="term" value="F:GTPase activity"/>
    <property type="evidence" value="ECO:0007669"/>
    <property type="project" value="InterPro"/>
</dbReference>
<name>A0AAV4UVA7_9ARAC</name>
<dbReference type="InterPro" id="IPR027417">
    <property type="entry name" value="P-loop_NTPase"/>
</dbReference>
<organism evidence="1 2">
    <name type="scientific">Caerostris darwini</name>
    <dbReference type="NCBI Taxonomy" id="1538125"/>
    <lineage>
        <taxon>Eukaryota</taxon>
        <taxon>Metazoa</taxon>
        <taxon>Ecdysozoa</taxon>
        <taxon>Arthropoda</taxon>
        <taxon>Chelicerata</taxon>
        <taxon>Arachnida</taxon>
        <taxon>Araneae</taxon>
        <taxon>Araneomorphae</taxon>
        <taxon>Entelegynae</taxon>
        <taxon>Araneoidea</taxon>
        <taxon>Araneidae</taxon>
        <taxon>Caerostris</taxon>
    </lineage>
</organism>
<dbReference type="GO" id="GO:0005525">
    <property type="term" value="F:GTP binding"/>
    <property type="evidence" value="ECO:0007669"/>
    <property type="project" value="InterPro"/>
</dbReference>
<protein>
    <submittedName>
        <fullName evidence="1">Uncharacterized protein</fullName>
    </submittedName>
</protein>